<evidence type="ECO:0000313" key="2">
    <source>
        <dbReference type="Proteomes" id="UP000535890"/>
    </source>
</evidence>
<reference evidence="1 2" key="1">
    <citation type="submission" date="2020-07" db="EMBL/GenBank/DDBJ databases">
        <title>Sequencing the genomes of 1000 actinobacteria strains.</title>
        <authorList>
            <person name="Klenk H.-P."/>
        </authorList>
    </citation>
    <scope>NUCLEOTIDE SEQUENCE [LARGE SCALE GENOMIC DNA]</scope>
    <source>
        <strain evidence="1 2">DSM 45772</strain>
    </source>
</reference>
<dbReference type="RefSeq" id="WP_179793715.1">
    <property type="nucleotide sequence ID" value="NZ_BAABHP010000007.1"/>
</dbReference>
<dbReference type="Proteomes" id="UP000535890">
    <property type="component" value="Unassembled WGS sequence"/>
</dbReference>
<dbReference type="AlphaFoldDB" id="A0A7Y9DV36"/>
<keyword evidence="2" id="KW-1185">Reference proteome</keyword>
<sequence>MAVEAGFAVGDGVFDTPLHPVSFSDPRESVGQECEAGLVAWQARLTHDEWRRACWMLETARSRADTTERWPEPDPRIIAAALGWSVTMAAARLETAAGALERLPRLGVAMCACAPARPR</sequence>
<dbReference type="EMBL" id="JACCBN010000001">
    <property type="protein sequence ID" value="NYD35966.1"/>
    <property type="molecule type" value="Genomic_DNA"/>
</dbReference>
<accession>A0A7Y9DV36</accession>
<proteinExistence type="predicted"/>
<comment type="caution">
    <text evidence="1">The sequence shown here is derived from an EMBL/GenBank/DDBJ whole genome shotgun (WGS) entry which is preliminary data.</text>
</comment>
<name>A0A7Y9DV36_9PSEU</name>
<gene>
    <name evidence="1" type="ORF">BJ983_002068</name>
</gene>
<protein>
    <submittedName>
        <fullName evidence="1">Uncharacterized protein</fullName>
    </submittedName>
</protein>
<evidence type="ECO:0000313" key="1">
    <source>
        <dbReference type="EMBL" id="NYD35966.1"/>
    </source>
</evidence>
<organism evidence="1 2">
    <name type="scientific">Actinomycetospora corticicola</name>
    <dbReference type="NCBI Taxonomy" id="663602"/>
    <lineage>
        <taxon>Bacteria</taxon>
        <taxon>Bacillati</taxon>
        <taxon>Actinomycetota</taxon>
        <taxon>Actinomycetes</taxon>
        <taxon>Pseudonocardiales</taxon>
        <taxon>Pseudonocardiaceae</taxon>
        <taxon>Actinomycetospora</taxon>
    </lineage>
</organism>